<evidence type="ECO:0000256" key="1">
    <source>
        <dbReference type="ARBA" id="ARBA00022729"/>
    </source>
</evidence>
<dbReference type="InterPro" id="IPR001304">
    <property type="entry name" value="C-type_lectin-like"/>
</dbReference>
<keyword evidence="1 4" id="KW-0732">Signal</keyword>
<dbReference type="Gene3D" id="2.10.70.10">
    <property type="entry name" value="Complement Module, domain 1"/>
    <property type="match status" value="1"/>
</dbReference>
<comment type="caution">
    <text evidence="7">The sequence shown here is derived from an EMBL/GenBank/DDBJ whole genome shotgun (WGS) entry which is preliminary data.</text>
</comment>
<sequence length="205" mass="23166">MFNHWYVIVIALIIYNETNAVEKLTRQCTASKGRCAQTKDSNCEISFGSGWIEKGKCCRRRPCCVYILVVQCEDISPNNLTNGAVTVPERTIGSTANFTCDAGHSLVGNETITCTSSGWNGSIPQCRSYFWIGLTDNNDEMSYKWLSGEQLNYSNWFQGPPQQPDNKASWRSTDAHCAMIQFDYFFNWGDEHCSEKVFSVVKFGK</sequence>
<dbReference type="EMBL" id="UYJE01006084">
    <property type="protein sequence ID" value="VDI42922.1"/>
    <property type="molecule type" value="Genomic_DNA"/>
</dbReference>
<dbReference type="Pfam" id="PF00084">
    <property type="entry name" value="Sushi"/>
    <property type="match status" value="1"/>
</dbReference>
<feature type="domain" description="Sushi" evidence="6">
    <location>
        <begin position="70"/>
        <end position="128"/>
    </location>
</feature>
<feature type="domain" description="C-type lectin" evidence="5">
    <location>
        <begin position="96"/>
        <end position="202"/>
    </location>
</feature>
<evidence type="ECO:0000259" key="5">
    <source>
        <dbReference type="PROSITE" id="PS50041"/>
    </source>
</evidence>
<comment type="caution">
    <text evidence="3">Lacks conserved residue(s) required for the propagation of feature annotation.</text>
</comment>
<protein>
    <submittedName>
        <fullName evidence="7">Uncharacterized protein</fullName>
    </submittedName>
</protein>
<keyword evidence="2" id="KW-1015">Disulfide bond</keyword>
<dbReference type="CDD" id="cd00037">
    <property type="entry name" value="CLECT"/>
    <property type="match status" value="1"/>
</dbReference>
<keyword evidence="8" id="KW-1185">Reference proteome</keyword>
<dbReference type="Gene3D" id="3.10.100.10">
    <property type="entry name" value="Mannose-Binding Protein A, subunit A"/>
    <property type="match status" value="1"/>
</dbReference>
<dbReference type="PROSITE" id="PS50041">
    <property type="entry name" value="C_TYPE_LECTIN_2"/>
    <property type="match status" value="1"/>
</dbReference>
<dbReference type="SUPFAM" id="SSF56436">
    <property type="entry name" value="C-type lectin-like"/>
    <property type="match status" value="1"/>
</dbReference>
<dbReference type="PROSITE" id="PS50923">
    <property type="entry name" value="SUSHI"/>
    <property type="match status" value="1"/>
</dbReference>
<accession>A0A8B6F1E2</accession>
<evidence type="ECO:0000256" key="2">
    <source>
        <dbReference type="ARBA" id="ARBA00023157"/>
    </source>
</evidence>
<dbReference type="SUPFAM" id="SSF57535">
    <property type="entry name" value="Complement control module/SCR domain"/>
    <property type="match status" value="1"/>
</dbReference>
<dbReference type="InterPro" id="IPR035976">
    <property type="entry name" value="Sushi/SCR/CCP_sf"/>
</dbReference>
<gene>
    <name evidence="7" type="ORF">MGAL_10B090835</name>
</gene>
<name>A0A8B6F1E2_MYTGA</name>
<feature type="chain" id="PRO_5032655112" evidence="4">
    <location>
        <begin position="21"/>
        <end position="205"/>
    </location>
</feature>
<dbReference type="AlphaFoldDB" id="A0A8B6F1E2"/>
<dbReference type="OrthoDB" id="6153286at2759"/>
<evidence type="ECO:0000259" key="6">
    <source>
        <dbReference type="PROSITE" id="PS50923"/>
    </source>
</evidence>
<dbReference type="CDD" id="cd00033">
    <property type="entry name" value="CCP"/>
    <property type="match status" value="1"/>
</dbReference>
<dbReference type="InterPro" id="IPR000436">
    <property type="entry name" value="Sushi_SCR_CCP_dom"/>
</dbReference>
<evidence type="ECO:0000313" key="7">
    <source>
        <dbReference type="EMBL" id="VDI42922.1"/>
    </source>
</evidence>
<keyword evidence="3" id="KW-0768">Sushi</keyword>
<evidence type="ECO:0000313" key="8">
    <source>
        <dbReference type="Proteomes" id="UP000596742"/>
    </source>
</evidence>
<dbReference type="InterPro" id="IPR016187">
    <property type="entry name" value="CTDL_fold"/>
</dbReference>
<feature type="signal peptide" evidence="4">
    <location>
        <begin position="1"/>
        <end position="20"/>
    </location>
</feature>
<dbReference type="Proteomes" id="UP000596742">
    <property type="component" value="Unassembled WGS sequence"/>
</dbReference>
<dbReference type="InterPro" id="IPR016186">
    <property type="entry name" value="C-type_lectin-like/link_sf"/>
</dbReference>
<proteinExistence type="predicted"/>
<organism evidence="7 8">
    <name type="scientific">Mytilus galloprovincialis</name>
    <name type="common">Mediterranean mussel</name>
    <dbReference type="NCBI Taxonomy" id="29158"/>
    <lineage>
        <taxon>Eukaryota</taxon>
        <taxon>Metazoa</taxon>
        <taxon>Spiralia</taxon>
        <taxon>Lophotrochozoa</taxon>
        <taxon>Mollusca</taxon>
        <taxon>Bivalvia</taxon>
        <taxon>Autobranchia</taxon>
        <taxon>Pteriomorphia</taxon>
        <taxon>Mytilida</taxon>
        <taxon>Mytiloidea</taxon>
        <taxon>Mytilidae</taxon>
        <taxon>Mytilinae</taxon>
        <taxon>Mytilus</taxon>
    </lineage>
</organism>
<evidence type="ECO:0000256" key="3">
    <source>
        <dbReference type="PROSITE-ProRule" id="PRU00302"/>
    </source>
</evidence>
<reference evidence="7" key="1">
    <citation type="submission" date="2018-11" db="EMBL/GenBank/DDBJ databases">
        <authorList>
            <person name="Alioto T."/>
            <person name="Alioto T."/>
        </authorList>
    </citation>
    <scope>NUCLEOTIDE SEQUENCE</scope>
</reference>
<dbReference type="SMART" id="SM00032">
    <property type="entry name" value="CCP"/>
    <property type="match status" value="1"/>
</dbReference>
<evidence type="ECO:0000256" key="4">
    <source>
        <dbReference type="SAM" id="SignalP"/>
    </source>
</evidence>